<reference evidence="3" key="1">
    <citation type="submission" date="2016-11" db="UniProtKB">
        <authorList>
            <consortium name="WormBaseParasite"/>
        </authorList>
    </citation>
    <scope>IDENTIFICATION</scope>
</reference>
<dbReference type="WBParaSite" id="Csp11.Scaffold50.g295.t1">
    <property type="protein sequence ID" value="Csp11.Scaffold50.g295.t1"/>
    <property type="gene ID" value="Csp11.Scaffold50.g295"/>
</dbReference>
<feature type="chain" id="PRO_5009307073" evidence="1">
    <location>
        <begin position="20"/>
        <end position="369"/>
    </location>
</feature>
<proteinExistence type="predicted"/>
<dbReference type="eggNOG" id="ENOG502TGKB">
    <property type="taxonomic scope" value="Eukaryota"/>
</dbReference>
<evidence type="ECO:0000313" key="2">
    <source>
        <dbReference type="Proteomes" id="UP000095282"/>
    </source>
</evidence>
<organism evidence="2 3">
    <name type="scientific">Caenorhabditis tropicalis</name>
    <dbReference type="NCBI Taxonomy" id="1561998"/>
    <lineage>
        <taxon>Eukaryota</taxon>
        <taxon>Metazoa</taxon>
        <taxon>Ecdysozoa</taxon>
        <taxon>Nematoda</taxon>
        <taxon>Chromadorea</taxon>
        <taxon>Rhabditida</taxon>
        <taxon>Rhabditina</taxon>
        <taxon>Rhabditomorpha</taxon>
        <taxon>Rhabditoidea</taxon>
        <taxon>Rhabditidae</taxon>
        <taxon>Peloderinae</taxon>
        <taxon>Caenorhabditis</taxon>
    </lineage>
</organism>
<accession>A0A1I7T488</accession>
<evidence type="ECO:0000313" key="3">
    <source>
        <dbReference type="WBParaSite" id="Csp11.Scaffold50.g295.t1"/>
    </source>
</evidence>
<dbReference type="AlphaFoldDB" id="A0A1I7T488"/>
<sequence>MDSSLKVLCIFLFVSIGFCSRPLELRFVCDSYHECLDEKAQLVEMYDQKHQKFDQKCAQKMKNDFDGIEKYEELIKSETKICIETDIKERNQSTIESKDKNRFCASYLFNRPDTKGEFPLRLARLQNRCDALRRCCEPAVRCEQQAVYSENGRTLSGLKEEVDIKMAECAQHEEEIRPHQPPQVPDKSKKQRKIKAIQSPPFSLCLKYLQCQKDAHQMRVDCSKSSNHHSIDGLDTDDSSDSTWQNCKTSLEEDYYLMNQRREEAFAYLDKCVPIANVTREFLITERVCRASTLKNNKPRREEVNCHFAVSRKRKECALLRDCCVQADVCERSALYAVISDEYLLRRTQLRETLGACLSQGIDEKNLVA</sequence>
<protein>
    <submittedName>
        <fullName evidence="3">CPG4 domain-containing protein</fullName>
    </submittedName>
</protein>
<keyword evidence="2" id="KW-1185">Reference proteome</keyword>
<evidence type="ECO:0000256" key="1">
    <source>
        <dbReference type="SAM" id="SignalP"/>
    </source>
</evidence>
<name>A0A1I7T488_9PELO</name>
<keyword evidence="1" id="KW-0732">Signal</keyword>
<feature type="signal peptide" evidence="1">
    <location>
        <begin position="1"/>
        <end position="19"/>
    </location>
</feature>
<dbReference type="Proteomes" id="UP000095282">
    <property type="component" value="Unplaced"/>
</dbReference>